<proteinExistence type="predicted"/>
<dbReference type="AlphaFoldDB" id="A0A391PCF8"/>
<reference evidence="1 2" key="1">
    <citation type="journal article" date="2018" name="PLoS ONE">
        <title>The draft genome of Kipferlia bialata reveals reductive genome evolution in fornicate parasites.</title>
        <authorList>
            <person name="Tanifuji G."/>
            <person name="Takabayashi S."/>
            <person name="Kume K."/>
            <person name="Takagi M."/>
            <person name="Nakayama T."/>
            <person name="Kamikawa R."/>
            <person name="Inagaki Y."/>
            <person name="Hashimoto T."/>
        </authorList>
    </citation>
    <scope>NUCLEOTIDE SEQUENCE [LARGE SCALE GENOMIC DNA]</scope>
    <source>
        <strain evidence="1">NY0173</strain>
    </source>
</reference>
<keyword evidence="2" id="KW-1185">Reference proteome</keyword>
<dbReference type="Proteomes" id="UP000265618">
    <property type="component" value="Unassembled WGS sequence"/>
</dbReference>
<evidence type="ECO:0000313" key="2">
    <source>
        <dbReference type="Proteomes" id="UP000265618"/>
    </source>
</evidence>
<comment type="caution">
    <text evidence="1">The sequence shown here is derived from an EMBL/GenBank/DDBJ whole genome shotgun (WGS) entry which is preliminary data.</text>
</comment>
<organism evidence="1 2">
    <name type="scientific">Kipferlia bialata</name>
    <dbReference type="NCBI Taxonomy" id="797122"/>
    <lineage>
        <taxon>Eukaryota</taxon>
        <taxon>Metamonada</taxon>
        <taxon>Carpediemonas-like organisms</taxon>
        <taxon>Kipferlia</taxon>
    </lineage>
</organism>
<feature type="non-terminal residue" evidence="1">
    <location>
        <position position="1"/>
    </location>
</feature>
<accession>A0A391PCF8</accession>
<protein>
    <submittedName>
        <fullName evidence="1">Uncharacterized protein</fullName>
    </submittedName>
</protein>
<gene>
    <name evidence="1" type="ORF">KIPB_015568</name>
</gene>
<evidence type="ECO:0000313" key="1">
    <source>
        <dbReference type="EMBL" id="GCA64852.1"/>
    </source>
</evidence>
<name>A0A391PCF8_9EUKA</name>
<dbReference type="EMBL" id="BDIP01008822">
    <property type="protein sequence ID" value="GCA64852.1"/>
    <property type="molecule type" value="Genomic_DNA"/>
</dbReference>
<sequence length="69" mass="7352">MSGRDAVTEADTDTRAEIQAVQRVAQRLREGVTNVSDAMAADAETVQQLRGQVVANKDGADAAQQHVTE</sequence>